<dbReference type="Proteomes" id="UP000030300">
    <property type="component" value="Chromosome"/>
</dbReference>
<dbReference type="EMBL" id="CP009896">
    <property type="protein sequence ID" value="AIY16931.1"/>
    <property type="molecule type" value="Genomic_DNA"/>
</dbReference>
<dbReference type="KEGG" id="psim:KR76_09485"/>
<reference evidence="2 3" key="1">
    <citation type="journal article" date="2015" name="Genome Announc.">
        <title>Complete Genome Sequence of Steroid-Transforming Nocardioides simplex VKM Ac-2033D.</title>
        <authorList>
            <person name="Shtratnikova V.Y."/>
            <person name="Schelkunov M.I."/>
            <person name="Pekov Y.A."/>
            <person name="Fokina V.V."/>
            <person name="Logacheva M.D."/>
            <person name="Sokolov S.L."/>
            <person name="Bragin E.Y."/>
            <person name="Ashapkin V.V."/>
            <person name="Donova M.V."/>
        </authorList>
    </citation>
    <scope>NUCLEOTIDE SEQUENCE [LARGE SCALE GENOMIC DNA]</scope>
    <source>
        <strain evidence="2 3">VKM Ac-2033D</strain>
    </source>
</reference>
<evidence type="ECO:0000313" key="2">
    <source>
        <dbReference type="EMBL" id="AIY16931.1"/>
    </source>
</evidence>
<name>A0A0A1DHT6_NOCSI</name>
<dbReference type="AlphaFoldDB" id="A0A0A1DHT6"/>
<dbReference type="GeneID" id="96609133"/>
<protein>
    <submittedName>
        <fullName evidence="2">Putative lipoprotein</fullName>
    </submittedName>
</protein>
<sequence length="253" mass="25863">MDHTTRLAATIALLAALVGGCGTDDEPAPPSFAGKAPADQVAAARTAMAGLHAVHLTGTLTNAGRPLDVDLALADDGSCAGTLGVDGGVAEVRATEDGAWFRPDATLWSSIVDADPDADDAGEQIAEVVGERWVVLEDDDLRALCDFRSIMSSLISAPEDGRVYSSAGTEEVDGAPALRIRSDDGNQGRGAGGGGTTYGYIRADAPHYLVRTERPGGEAPATMTFSDFDVVPDVATPAADDVVAPDELDALAG</sequence>
<accession>A0A0A1DHT6</accession>
<dbReference type="OrthoDB" id="3780642at2"/>
<dbReference type="HOGENOM" id="CLU_061390_2_0_11"/>
<dbReference type="PROSITE" id="PS51257">
    <property type="entry name" value="PROKAR_LIPOPROTEIN"/>
    <property type="match status" value="1"/>
</dbReference>
<feature type="region of interest" description="Disordered" evidence="1">
    <location>
        <begin position="177"/>
        <end position="197"/>
    </location>
</feature>
<organism evidence="2 3">
    <name type="scientific">Nocardioides simplex</name>
    <name type="common">Arthrobacter simplex</name>
    <dbReference type="NCBI Taxonomy" id="2045"/>
    <lineage>
        <taxon>Bacteria</taxon>
        <taxon>Bacillati</taxon>
        <taxon>Actinomycetota</taxon>
        <taxon>Actinomycetes</taxon>
        <taxon>Propionibacteriales</taxon>
        <taxon>Nocardioidaceae</taxon>
        <taxon>Pimelobacter</taxon>
    </lineage>
</organism>
<dbReference type="Gene3D" id="2.50.20.20">
    <property type="match status" value="1"/>
</dbReference>
<proteinExistence type="predicted"/>
<evidence type="ECO:0000256" key="1">
    <source>
        <dbReference type="SAM" id="MobiDB-lite"/>
    </source>
</evidence>
<dbReference type="eggNOG" id="ENOG50337FI">
    <property type="taxonomic scope" value="Bacteria"/>
</dbReference>
<keyword evidence="2" id="KW-0449">Lipoprotein</keyword>
<feature type="compositionally biased region" description="Gly residues" evidence="1">
    <location>
        <begin position="187"/>
        <end position="197"/>
    </location>
</feature>
<gene>
    <name evidence="2" type="ORF">KR76_09485</name>
</gene>
<evidence type="ECO:0000313" key="3">
    <source>
        <dbReference type="Proteomes" id="UP000030300"/>
    </source>
</evidence>
<dbReference type="STRING" id="2045.KR76_09485"/>
<dbReference type="RefSeq" id="WP_038677903.1">
    <property type="nucleotide sequence ID" value="NZ_BJMC01000008.1"/>
</dbReference>
<keyword evidence="3" id="KW-1185">Reference proteome</keyword>